<dbReference type="AlphaFoldDB" id="A2EZL7"/>
<dbReference type="RefSeq" id="XP_001330443.1">
    <property type="nucleotide sequence ID" value="XM_001330408.1"/>
</dbReference>
<dbReference type="GO" id="GO:0030307">
    <property type="term" value="P:positive regulation of cell growth"/>
    <property type="evidence" value="ECO:0000318"/>
    <property type="project" value="GO_Central"/>
</dbReference>
<dbReference type="GO" id="GO:0071230">
    <property type="term" value="P:cellular response to amino acid stimulus"/>
    <property type="evidence" value="ECO:0000318"/>
    <property type="project" value="GO_Central"/>
</dbReference>
<dbReference type="GO" id="GO:0030674">
    <property type="term" value="F:protein-macromolecule adaptor activity"/>
    <property type="evidence" value="ECO:0000318"/>
    <property type="project" value="GO_Central"/>
</dbReference>
<dbReference type="GO" id="GO:0031929">
    <property type="term" value="P:TOR signaling"/>
    <property type="evidence" value="ECO:0000318"/>
    <property type="project" value="GO_Central"/>
</dbReference>
<dbReference type="InterPro" id="IPR016024">
    <property type="entry name" value="ARM-type_fold"/>
</dbReference>
<evidence type="ECO:0000313" key="5">
    <source>
        <dbReference type="EMBL" id="EAY01925.1"/>
    </source>
</evidence>
<dbReference type="STRING" id="5722.A2EZL7"/>
<evidence type="ECO:0000313" key="6">
    <source>
        <dbReference type="Proteomes" id="UP000001542"/>
    </source>
</evidence>
<evidence type="ECO:0000256" key="2">
    <source>
        <dbReference type="ARBA" id="ARBA00022737"/>
    </source>
</evidence>
<dbReference type="GO" id="GO:0010506">
    <property type="term" value="P:regulation of autophagy"/>
    <property type="evidence" value="ECO:0000318"/>
    <property type="project" value="GO_Central"/>
</dbReference>
<dbReference type="KEGG" id="tva:4759754"/>
<keyword evidence="1" id="KW-0853">WD repeat</keyword>
<dbReference type="eggNOG" id="KOG1517">
    <property type="taxonomic scope" value="Eukaryota"/>
</dbReference>
<dbReference type="InterPro" id="IPR015943">
    <property type="entry name" value="WD40/YVTN_repeat-like_dom_sf"/>
</dbReference>
<dbReference type="GO" id="GO:0009267">
    <property type="term" value="P:cellular response to starvation"/>
    <property type="evidence" value="ECO:0000318"/>
    <property type="project" value="GO_Central"/>
</dbReference>
<dbReference type="PANTHER" id="PTHR12848:SF16">
    <property type="entry name" value="REGULATORY-ASSOCIATED PROTEIN OF MTOR"/>
    <property type="match status" value="1"/>
</dbReference>
<dbReference type="EMBL" id="DS113553">
    <property type="protein sequence ID" value="EAY01925.1"/>
    <property type="molecule type" value="Genomic_DNA"/>
</dbReference>
<feature type="region of interest" description="Disordered" evidence="3">
    <location>
        <begin position="16"/>
        <end position="38"/>
    </location>
</feature>
<dbReference type="SMART" id="SM01302">
    <property type="entry name" value="Raptor_N"/>
    <property type="match status" value="1"/>
</dbReference>
<dbReference type="OrthoDB" id="10262360at2759"/>
<reference evidence="5" key="1">
    <citation type="submission" date="2006-10" db="EMBL/GenBank/DDBJ databases">
        <authorList>
            <person name="Amadeo P."/>
            <person name="Zhao Q."/>
            <person name="Wortman J."/>
            <person name="Fraser-Liggett C."/>
            <person name="Carlton J."/>
        </authorList>
    </citation>
    <scope>NUCLEOTIDE SEQUENCE</scope>
    <source>
        <strain evidence="5">G3</strain>
    </source>
</reference>
<dbReference type="InterPro" id="IPR004083">
    <property type="entry name" value="Raptor"/>
</dbReference>
<dbReference type="Proteomes" id="UP000001542">
    <property type="component" value="Unassembled WGS sequence"/>
</dbReference>
<evidence type="ECO:0000259" key="4">
    <source>
        <dbReference type="SMART" id="SM01302"/>
    </source>
</evidence>
<dbReference type="Gene3D" id="2.130.10.10">
    <property type="entry name" value="YVTN repeat-like/Quinoprotein amine dehydrogenase"/>
    <property type="match status" value="1"/>
</dbReference>
<dbReference type="VEuPathDB" id="TrichDB:TVAG_068920"/>
<keyword evidence="2" id="KW-0677">Repeat</keyword>
<feature type="domain" description="Raptor N-terminal CASPase-like" evidence="4">
    <location>
        <begin position="91"/>
        <end position="241"/>
    </location>
</feature>
<dbReference type="SUPFAM" id="SSF50978">
    <property type="entry name" value="WD40 repeat-like"/>
    <property type="match status" value="1"/>
</dbReference>
<dbReference type="GO" id="GO:0031931">
    <property type="term" value="C:TORC1 complex"/>
    <property type="evidence" value="ECO:0000318"/>
    <property type="project" value="GO_Central"/>
</dbReference>
<dbReference type="PRINTS" id="PR01547">
    <property type="entry name" value="YEAST176DUF"/>
</dbReference>
<dbReference type="InterPro" id="IPR036322">
    <property type="entry name" value="WD40_repeat_dom_sf"/>
</dbReference>
<name>A2EZL7_TRIV3</name>
<dbReference type="VEuPathDB" id="TrichDB:TVAGG3_0923520"/>
<evidence type="ECO:0000256" key="1">
    <source>
        <dbReference type="ARBA" id="ARBA00022574"/>
    </source>
</evidence>
<dbReference type="InterPro" id="IPR029347">
    <property type="entry name" value="Raptor_N"/>
</dbReference>
<organism evidence="5 6">
    <name type="scientific">Trichomonas vaginalis (strain ATCC PRA-98 / G3)</name>
    <dbReference type="NCBI Taxonomy" id="412133"/>
    <lineage>
        <taxon>Eukaryota</taxon>
        <taxon>Metamonada</taxon>
        <taxon>Parabasalia</taxon>
        <taxon>Trichomonadida</taxon>
        <taxon>Trichomonadidae</taxon>
        <taxon>Trichomonas</taxon>
    </lineage>
</organism>
<dbReference type="GO" id="GO:0005737">
    <property type="term" value="C:cytoplasm"/>
    <property type="evidence" value="ECO:0000318"/>
    <property type="project" value="GO_Central"/>
</dbReference>
<dbReference type="FunCoup" id="A2EZL7">
    <property type="interactions" value="370"/>
</dbReference>
<dbReference type="SMR" id="A2EZL7"/>
<evidence type="ECO:0000256" key="3">
    <source>
        <dbReference type="SAM" id="MobiDB-lite"/>
    </source>
</evidence>
<gene>
    <name evidence="5" type="ORF">TVAG_068920</name>
</gene>
<proteinExistence type="predicted"/>
<dbReference type="PANTHER" id="PTHR12848">
    <property type="entry name" value="REGULATORY-ASSOCIATED PROTEIN OF MTOR"/>
    <property type="match status" value="1"/>
</dbReference>
<dbReference type="InParanoid" id="A2EZL7"/>
<sequence length="1182" mass="134065">MKRTGAMKFDEYESSGYEYSDGETSDDLKNDKPIQQNPVKPTIFKKNEQHIQSINKSMIDDSKNARISTYNDSDYDLDQKLVINKDFVFPGTHLTENVFILIAHPAQFSKVEVEYSEKNPYYAWQYTNAPLTDFSTGVNTTYKSAYQSIHPSFKVNILVSPSAEKLNQLQNFRRDAIPSRVIFHYIGYGFPQVDKSNIFLCDGKPNVFRPYPARKIFENLKTPSFFIFDCNNAGAMLQVFDSTANKQKLKNKSPTSSQKIFTGLPNIQSDSNWDDWICLCATDVNETLPTNAQLPRDFLTTCLFSPVAMSILCHIIQYYHTSFPDPGFPLNEINGILAFGDKMHRQQLEDILCGLTDAIASDCLKPQLYKNLFRQDPAIATFFRNFILSQYLLAPYDVHPVSYPSFASMTRHPLWLQWRTSIDQWITSTLTPLPSFATDFFGHAINSFQHYLSTKLDSRMKMFLVTILCHVPFSEVANNPKCFPLLAKFASRSKENRQKLAQSIIFKPCFLLLSNTKNTEEFNSLCYIIFSMLYENSGFISEIRNDIDYQLLLRYVFDTSISEKTRTIICGIITLLVSNLNNINPFINNKEFHSKLKNVISTASSPLLHWILLLMSQSFNGISIDPDCFVPDSIHFQISLSIFHGIFWCRAAAINALQSYFQQGDQIINLHLILMILPSFMDCSYTVRMQLVNACAKFLHQNAEMFIIGYRKSQVVNSAATFSQLFALWYDDMKLNTLKQNFSEFLLKLDEVAHRNDSISHICTIVYYIIDMLSHDPHPFVKKRATIFRGYFQRLTMSNHGTNNEGRPHSVSPPFALDNLQKGQKVSFSEDESEHTEDTEIFPSDITNDSLLSSSIQNLLRAGPDWIEQPKIENKSEMSTYSLKIQSTLVAEGRLFKFSPTHIDFDPISLDSAVATSNKFIFSVDETNKIVNKIRLSDYDITDLQCTRIGNDKVVVASTGDGCVHLWNPSYSTPFCSFRADANYNIDNIAQLCRCKGDKLFTTRGNSGIAMWDITKQMLVGEWPSEEQHIASAMCLSPSNENMIYVGYANGYLNAVDIRDPDAHVRRLTITLGDRISQLSASGELIYASTPGGKCAIWNIGEATLSTLRIPQGPPKHFIAHKHLPLLFTNDNVSSPQCCGPDGLPLMQFIDVPSQCIFTVHPTLPAIAFASSAGDMYTYMLQ</sequence>
<protein>
    <recommendedName>
        <fullName evidence="4">Raptor N-terminal CASPase-like domain-containing protein</fullName>
    </recommendedName>
</protein>
<reference evidence="5" key="2">
    <citation type="journal article" date="2007" name="Science">
        <title>Draft genome sequence of the sexually transmitted pathogen Trichomonas vaginalis.</title>
        <authorList>
            <person name="Carlton J.M."/>
            <person name="Hirt R.P."/>
            <person name="Silva J.C."/>
            <person name="Delcher A.L."/>
            <person name="Schatz M."/>
            <person name="Zhao Q."/>
            <person name="Wortman J.R."/>
            <person name="Bidwell S.L."/>
            <person name="Alsmark U.C.M."/>
            <person name="Besteiro S."/>
            <person name="Sicheritz-Ponten T."/>
            <person name="Noel C.J."/>
            <person name="Dacks J.B."/>
            <person name="Foster P.G."/>
            <person name="Simillion C."/>
            <person name="Van de Peer Y."/>
            <person name="Miranda-Saavedra D."/>
            <person name="Barton G.J."/>
            <person name="Westrop G.D."/>
            <person name="Mueller S."/>
            <person name="Dessi D."/>
            <person name="Fiori P.L."/>
            <person name="Ren Q."/>
            <person name="Paulsen I."/>
            <person name="Zhang H."/>
            <person name="Bastida-Corcuera F.D."/>
            <person name="Simoes-Barbosa A."/>
            <person name="Brown M.T."/>
            <person name="Hayes R.D."/>
            <person name="Mukherjee M."/>
            <person name="Okumura C.Y."/>
            <person name="Schneider R."/>
            <person name="Smith A.J."/>
            <person name="Vanacova S."/>
            <person name="Villalvazo M."/>
            <person name="Haas B.J."/>
            <person name="Pertea M."/>
            <person name="Feldblyum T.V."/>
            <person name="Utterback T.R."/>
            <person name="Shu C.L."/>
            <person name="Osoegawa K."/>
            <person name="de Jong P.J."/>
            <person name="Hrdy I."/>
            <person name="Horvathova L."/>
            <person name="Zubacova Z."/>
            <person name="Dolezal P."/>
            <person name="Malik S.B."/>
            <person name="Logsdon J.M. Jr."/>
            <person name="Henze K."/>
            <person name="Gupta A."/>
            <person name="Wang C.C."/>
            <person name="Dunne R.L."/>
            <person name="Upcroft J.A."/>
            <person name="Upcroft P."/>
            <person name="White O."/>
            <person name="Salzberg S.L."/>
            <person name="Tang P."/>
            <person name="Chiu C.-H."/>
            <person name="Lee Y.-S."/>
            <person name="Embley T.M."/>
            <person name="Coombs G.H."/>
            <person name="Mottram J.C."/>
            <person name="Tachezy J."/>
            <person name="Fraser-Liggett C.M."/>
            <person name="Johnson P.J."/>
        </authorList>
    </citation>
    <scope>NUCLEOTIDE SEQUENCE [LARGE SCALE GENOMIC DNA]</scope>
    <source>
        <strain evidence="5">G3</strain>
    </source>
</reference>
<keyword evidence="6" id="KW-1185">Reference proteome</keyword>
<accession>A2EZL7</accession>
<dbReference type="Pfam" id="PF14538">
    <property type="entry name" value="Raptor_N"/>
    <property type="match status" value="1"/>
</dbReference>
<dbReference type="SUPFAM" id="SSF48371">
    <property type="entry name" value="ARM repeat"/>
    <property type="match status" value="1"/>
</dbReference>